<dbReference type="Proteomes" id="UP000283341">
    <property type="component" value="Unassembled WGS sequence"/>
</dbReference>
<evidence type="ECO:0000313" key="3">
    <source>
        <dbReference type="EMBL" id="RGS36452.1"/>
    </source>
</evidence>
<comment type="similarity">
    <text evidence="1">Belongs to the CapA family.</text>
</comment>
<reference evidence="3 4" key="1">
    <citation type="submission" date="2018-08" db="EMBL/GenBank/DDBJ databases">
        <title>A genome reference for cultivated species of the human gut microbiota.</title>
        <authorList>
            <person name="Zou Y."/>
            <person name="Xue W."/>
            <person name="Luo G."/>
        </authorList>
    </citation>
    <scope>NUCLEOTIDE SEQUENCE [LARGE SCALE GENOMIC DNA]</scope>
    <source>
        <strain evidence="3 4">AF22-3AC</strain>
    </source>
</reference>
<dbReference type="InterPro" id="IPR029052">
    <property type="entry name" value="Metallo-depent_PP-like"/>
</dbReference>
<proteinExistence type="inferred from homology"/>
<evidence type="ECO:0000256" key="1">
    <source>
        <dbReference type="ARBA" id="ARBA00005662"/>
    </source>
</evidence>
<feature type="domain" description="Capsule synthesis protein CapA" evidence="2">
    <location>
        <begin position="3"/>
        <end position="240"/>
    </location>
</feature>
<dbReference type="Gene3D" id="3.60.21.10">
    <property type="match status" value="1"/>
</dbReference>
<name>A0A412IH16_9BACE</name>
<dbReference type="SUPFAM" id="SSF56300">
    <property type="entry name" value="Metallo-dependent phosphatases"/>
    <property type="match status" value="1"/>
</dbReference>
<dbReference type="CDD" id="cd07381">
    <property type="entry name" value="MPP_CapA"/>
    <property type="match status" value="1"/>
</dbReference>
<sequence length="378" mass="43806">MVNLLIAGDFCPNDRVARLIEQEEYSDILGEIKPIIAQMDYSLINLECPIVECPIKPKEKQGPNLKASQLAVKLIKYVNFKCVTLANNHFLDYGDEGVSHTLNILRYEHLDFVGGGEDLSRASGILYKDINGKKIAFINCCEHEFSIATEHSAGANPLNPIQQYYAIVEAKNKADYVIIVVHGGHEYFQLPSPRMQEIYRFFVDIGADAVINHHQHCYSGYEVYKEKPIFYGLGNFCFDKNTQRNSIWNEGYLVKLVLDNKIHFELYPYIQCNDTPNVVLMKKDRIDDFYSSIKCLNEIIADSCRLKLEHQHWMKEREGNLKLVLSPYSNRWFRIMASRGLLPMFLSKKRKLSLLNFIYCESHRDRIVYLLNEGERNE</sequence>
<dbReference type="AlphaFoldDB" id="A0A412IH16"/>
<dbReference type="SMART" id="SM00854">
    <property type="entry name" value="PGA_cap"/>
    <property type="match status" value="1"/>
</dbReference>
<evidence type="ECO:0000313" key="4">
    <source>
        <dbReference type="Proteomes" id="UP000283341"/>
    </source>
</evidence>
<evidence type="ECO:0000259" key="2">
    <source>
        <dbReference type="SMART" id="SM00854"/>
    </source>
</evidence>
<gene>
    <name evidence="3" type="ORF">DWX97_11980</name>
</gene>
<dbReference type="Pfam" id="PF09587">
    <property type="entry name" value="PGA_cap"/>
    <property type="match status" value="1"/>
</dbReference>
<dbReference type="EMBL" id="QRVJ01000009">
    <property type="protein sequence ID" value="RGS36452.1"/>
    <property type="molecule type" value="Genomic_DNA"/>
</dbReference>
<dbReference type="PANTHER" id="PTHR33393:SF13">
    <property type="entry name" value="PGA BIOSYNTHESIS PROTEIN CAPA"/>
    <property type="match status" value="1"/>
</dbReference>
<organism evidence="3 4">
    <name type="scientific">Bacteroides cellulosilyticus</name>
    <dbReference type="NCBI Taxonomy" id="246787"/>
    <lineage>
        <taxon>Bacteria</taxon>
        <taxon>Pseudomonadati</taxon>
        <taxon>Bacteroidota</taxon>
        <taxon>Bacteroidia</taxon>
        <taxon>Bacteroidales</taxon>
        <taxon>Bacteroidaceae</taxon>
        <taxon>Bacteroides</taxon>
    </lineage>
</organism>
<dbReference type="InterPro" id="IPR019079">
    <property type="entry name" value="Capsule_synth_CapA"/>
</dbReference>
<dbReference type="RefSeq" id="WP_118402603.1">
    <property type="nucleotide sequence ID" value="NZ_JADNFX010000051.1"/>
</dbReference>
<dbReference type="PANTHER" id="PTHR33393">
    <property type="entry name" value="POLYGLUTAMINE SYNTHESIS ACCESSORY PROTEIN RV0574C-RELATED"/>
    <property type="match status" value="1"/>
</dbReference>
<comment type="caution">
    <text evidence="3">The sequence shown here is derived from an EMBL/GenBank/DDBJ whole genome shotgun (WGS) entry which is preliminary data.</text>
</comment>
<accession>A0A412IH16</accession>
<dbReference type="InterPro" id="IPR052169">
    <property type="entry name" value="CW_Biosynth-Accessory"/>
</dbReference>
<protein>
    <submittedName>
        <fullName evidence="3">CapA family protein</fullName>
    </submittedName>
</protein>